<dbReference type="InterPro" id="IPR018201">
    <property type="entry name" value="Ketoacyl_synth_AS"/>
</dbReference>
<dbReference type="GO" id="GO:0006633">
    <property type="term" value="P:fatty acid biosynthetic process"/>
    <property type="evidence" value="ECO:0007669"/>
    <property type="project" value="InterPro"/>
</dbReference>
<organism evidence="11">
    <name type="scientific">Castellaniella ginsengisoli</name>
    <dbReference type="NCBI Taxonomy" id="546114"/>
    <lineage>
        <taxon>Bacteria</taxon>
        <taxon>Pseudomonadati</taxon>
        <taxon>Pseudomonadota</taxon>
        <taxon>Betaproteobacteria</taxon>
        <taxon>Burkholderiales</taxon>
        <taxon>Alcaligenaceae</taxon>
        <taxon>Castellaniella</taxon>
    </lineage>
</organism>
<dbReference type="InterPro" id="IPR016035">
    <property type="entry name" value="Acyl_Trfase/lysoPLipase"/>
</dbReference>
<dbReference type="InterPro" id="IPR002364">
    <property type="entry name" value="Quin_OxRdtase/zeta-crystal_CS"/>
</dbReference>
<dbReference type="SUPFAM" id="SSF50129">
    <property type="entry name" value="GroES-like"/>
    <property type="match status" value="1"/>
</dbReference>
<dbReference type="PROSITE" id="PS00606">
    <property type="entry name" value="KS3_1"/>
    <property type="match status" value="1"/>
</dbReference>
<dbReference type="Gene3D" id="3.30.70.3290">
    <property type="match status" value="1"/>
</dbReference>
<dbReference type="InterPro" id="IPR049552">
    <property type="entry name" value="PKS_DH_N"/>
</dbReference>
<evidence type="ECO:0000256" key="5">
    <source>
        <dbReference type="ARBA" id="ARBA00023315"/>
    </source>
</evidence>
<evidence type="ECO:0000256" key="6">
    <source>
        <dbReference type="ARBA" id="ARBA00054155"/>
    </source>
</evidence>
<dbReference type="Gene3D" id="3.40.47.10">
    <property type="match status" value="1"/>
</dbReference>
<gene>
    <name evidence="11" type="ORF">ABRY99_06855</name>
</gene>
<dbReference type="InterPro" id="IPR042104">
    <property type="entry name" value="PKS_dehydratase_sf"/>
</dbReference>
<dbReference type="SMART" id="SM01294">
    <property type="entry name" value="PKS_PP_betabranch"/>
    <property type="match status" value="1"/>
</dbReference>
<evidence type="ECO:0000259" key="9">
    <source>
        <dbReference type="PROSITE" id="PS52004"/>
    </source>
</evidence>
<dbReference type="InterPro" id="IPR049551">
    <property type="entry name" value="PKS_DH_C"/>
</dbReference>
<keyword evidence="4" id="KW-0511">Multifunctional enzyme</keyword>
<dbReference type="InterPro" id="IPR014031">
    <property type="entry name" value="Ketoacyl_synth_C"/>
</dbReference>
<feature type="active site" description="Proton acceptor; for dehydratase activity" evidence="7">
    <location>
        <position position="957"/>
    </location>
</feature>
<evidence type="ECO:0000256" key="7">
    <source>
        <dbReference type="PROSITE-ProRule" id="PRU01363"/>
    </source>
</evidence>
<dbReference type="InterPro" id="IPR020841">
    <property type="entry name" value="PKS_Beta-ketoAc_synthase_dom"/>
</dbReference>
<keyword evidence="2" id="KW-0597">Phosphoprotein</keyword>
<dbReference type="Gene3D" id="3.40.366.10">
    <property type="entry name" value="Malonyl-Coenzyme A Acyl Carrier Protein, domain 2"/>
    <property type="match status" value="1"/>
</dbReference>
<dbReference type="FunFam" id="3.40.47.10:FF:000019">
    <property type="entry name" value="Polyketide synthase type I"/>
    <property type="match status" value="1"/>
</dbReference>
<dbReference type="Gene3D" id="3.40.50.720">
    <property type="entry name" value="NAD(P)-binding Rossmann-like Domain"/>
    <property type="match status" value="3"/>
</dbReference>
<dbReference type="InterPro" id="IPR013968">
    <property type="entry name" value="PKS_KR"/>
</dbReference>
<dbReference type="SMART" id="SM00827">
    <property type="entry name" value="PKS_AT"/>
    <property type="match status" value="1"/>
</dbReference>
<evidence type="ECO:0000256" key="1">
    <source>
        <dbReference type="ARBA" id="ARBA00022450"/>
    </source>
</evidence>
<evidence type="ECO:0000256" key="2">
    <source>
        <dbReference type="ARBA" id="ARBA00022553"/>
    </source>
</evidence>
<proteinExistence type="predicted"/>
<dbReference type="Pfam" id="PF13602">
    <property type="entry name" value="ADH_zinc_N_2"/>
    <property type="match status" value="1"/>
</dbReference>
<dbReference type="InterPro" id="IPR050091">
    <property type="entry name" value="PKS_NRPS_Biosynth_Enz"/>
</dbReference>
<dbReference type="InterPro" id="IPR032821">
    <property type="entry name" value="PKS_assoc"/>
</dbReference>
<dbReference type="PROSITE" id="PS52004">
    <property type="entry name" value="KS3_2"/>
    <property type="match status" value="1"/>
</dbReference>
<feature type="domain" description="PKS/mFAS DH" evidence="10">
    <location>
        <begin position="928"/>
        <end position="1201"/>
    </location>
</feature>
<dbReference type="InterPro" id="IPR013154">
    <property type="entry name" value="ADH-like_N"/>
</dbReference>
<feature type="domain" description="Carrier" evidence="8">
    <location>
        <begin position="2412"/>
        <end position="2489"/>
    </location>
</feature>
<evidence type="ECO:0000256" key="4">
    <source>
        <dbReference type="ARBA" id="ARBA00023268"/>
    </source>
</evidence>
<dbReference type="InterPro" id="IPR049900">
    <property type="entry name" value="PKS_mFAS_DH"/>
</dbReference>
<dbReference type="Pfam" id="PF00698">
    <property type="entry name" value="Acyl_transf_1"/>
    <property type="match status" value="1"/>
</dbReference>
<dbReference type="PROSITE" id="PS52019">
    <property type="entry name" value="PKS_MFAS_DH"/>
    <property type="match status" value="1"/>
</dbReference>
<dbReference type="PROSITE" id="PS50075">
    <property type="entry name" value="CARRIER"/>
    <property type="match status" value="1"/>
</dbReference>
<dbReference type="SUPFAM" id="SSF51735">
    <property type="entry name" value="NAD(P)-binding Rossmann-fold domains"/>
    <property type="match status" value="3"/>
</dbReference>
<dbReference type="EMBL" id="CP158252">
    <property type="protein sequence ID" value="XDJ43268.1"/>
    <property type="molecule type" value="Genomic_DNA"/>
</dbReference>
<dbReference type="Pfam" id="PF14765">
    <property type="entry name" value="PS-DH"/>
    <property type="match status" value="1"/>
</dbReference>
<dbReference type="InterPro" id="IPR020843">
    <property type="entry name" value="ER"/>
</dbReference>
<keyword evidence="1" id="KW-0596">Phosphopantetheine</keyword>
<dbReference type="InterPro" id="IPR014043">
    <property type="entry name" value="Acyl_transferase_dom"/>
</dbReference>
<dbReference type="Pfam" id="PF00550">
    <property type="entry name" value="PP-binding"/>
    <property type="match status" value="1"/>
</dbReference>
<dbReference type="CDD" id="cd00833">
    <property type="entry name" value="PKS"/>
    <property type="match status" value="1"/>
</dbReference>
<reference evidence="11" key="1">
    <citation type="submission" date="2024-05" db="EMBL/GenBank/DDBJ databases">
        <authorList>
            <person name="Luo Y.-C."/>
            <person name="Nicholds J."/>
            <person name="Mortimer T."/>
            <person name="Maboni G."/>
        </authorList>
    </citation>
    <scope>NUCLEOTIDE SEQUENCE</scope>
    <source>
        <strain evidence="11">153920</strain>
    </source>
</reference>
<keyword evidence="5" id="KW-0012">Acyltransferase</keyword>
<dbReference type="SMART" id="SM00826">
    <property type="entry name" value="PKS_DH"/>
    <property type="match status" value="1"/>
</dbReference>
<dbReference type="Pfam" id="PF08240">
    <property type="entry name" value="ADH_N"/>
    <property type="match status" value="1"/>
</dbReference>
<evidence type="ECO:0000259" key="8">
    <source>
        <dbReference type="PROSITE" id="PS50075"/>
    </source>
</evidence>
<dbReference type="GO" id="GO:0031177">
    <property type="term" value="F:phosphopantetheine binding"/>
    <property type="evidence" value="ECO:0007669"/>
    <property type="project" value="InterPro"/>
</dbReference>
<dbReference type="InterPro" id="IPR009081">
    <property type="entry name" value="PP-bd_ACP"/>
</dbReference>
<dbReference type="Gene3D" id="3.10.129.110">
    <property type="entry name" value="Polyketide synthase dehydratase"/>
    <property type="match status" value="1"/>
</dbReference>
<dbReference type="InterPro" id="IPR014030">
    <property type="entry name" value="Ketoacyl_synth_N"/>
</dbReference>
<dbReference type="InterPro" id="IPR057326">
    <property type="entry name" value="KR_dom"/>
</dbReference>
<feature type="region of interest" description="N-terminal hotdog fold" evidence="7">
    <location>
        <begin position="928"/>
        <end position="1046"/>
    </location>
</feature>
<dbReference type="InterPro" id="IPR029063">
    <property type="entry name" value="SAM-dependent_MTases_sf"/>
</dbReference>
<dbReference type="SMART" id="SM00829">
    <property type="entry name" value="PKS_ER"/>
    <property type="match status" value="1"/>
</dbReference>
<dbReference type="InterPro" id="IPR036736">
    <property type="entry name" value="ACP-like_sf"/>
</dbReference>
<feature type="domain" description="Ketosynthase family 3 (KS3)" evidence="9">
    <location>
        <begin position="23"/>
        <end position="447"/>
    </location>
</feature>
<dbReference type="Pfam" id="PF21089">
    <property type="entry name" value="PKS_DH_N"/>
    <property type="match status" value="1"/>
</dbReference>
<dbReference type="Pfam" id="PF13489">
    <property type="entry name" value="Methyltransf_23"/>
    <property type="match status" value="1"/>
</dbReference>
<dbReference type="SUPFAM" id="SSF53901">
    <property type="entry name" value="Thiolase-like"/>
    <property type="match status" value="1"/>
</dbReference>
<dbReference type="Pfam" id="PF02801">
    <property type="entry name" value="Ketoacyl-synt_C"/>
    <property type="match status" value="1"/>
</dbReference>
<dbReference type="Pfam" id="PF08659">
    <property type="entry name" value="KR"/>
    <property type="match status" value="1"/>
</dbReference>
<keyword evidence="3" id="KW-0808">Transferase</keyword>
<dbReference type="SMART" id="SM00825">
    <property type="entry name" value="PKS_KS"/>
    <property type="match status" value="1"/>
</dbReference>
<dbReference type="Pfam" id="PF16197">
    <property type="entry name" value="KAsynt_C_assoc"/>
    <property type="match status" value="1"/>
</dbReference>
<evidence type="ECO:0000313" key="11">
    <source>
        <dbReference type="EMBL" id="XDJ43268.1"/>
    </source>
</evidence>
<protein>
    <submittedName>
        <fullName evidence="11">SDR family NAD(P)-dependent oxidoreductase</fullName>
    </submittedName>
</protein>
<dbReference type="InterPro" id="IPR016036">
    <property type="entry name" value="Malonyl_transacylase_ACP-bd"/>
</dbReference>
<dbReference type="FunFam" id="3.40.50.720:FF:000209">
    <property type="entry name" value="Polyketide synthase Pks12"/>
    <property type="match status" value="1"/>
</dbReference>
<dbReference type="Pfam" id="PF00109">
    <property type="entry name" value="ketoacyl-synt"/>
    <property type="match status" value="1"/>
</dbReference>
<dbReference type="PROSITE" id="PS01162">
    <property type="entry name" value="QOR_ZETA_CRYSTAL"/>
    <property type="match status" value="1"/>
</dbReference>
<dbReference type="GO" id="GO:0008270">
    <property type="term" value="F:zinc ion binding"/>
    <property type="evidence" value="ECO:0007669"/>
    <property type="project" value="InterPro"/>
</dbReference>
<dbReference type="RefSeq" id="WP_368644060.1">
    <property type="nucleotide sequence ID" value="NZ_CP158252.1"/>
</dbReference>
<evidence type="ECO:0000256" key="3">
    <source>
        <dbReference type="ARBA" id="ARBA00022679"/>
    </source>
</evidence>
<dbReference type="PANTHER" id="PTHR43775:SF37">
    <property type="entry name" value="SI:DKEY-61P9.11"/>
    <property type="match status" value="1"/>
</dbReference>
<dbReference type="Gene3D" id="3.90.180.10">
    <property type="entry name" value="Medium-chain alcohol dehydrogenases, catalytic domain"/>
    <property type="match status" value="1"/>
</dbReference>
<dbReference type="InterPro" id="IPR016039">
    <property type="entry name" value="Thiolase-like"/>
</dbReference>
<dbReference type="InterPro" id="IPR020807">
    <property type="entry name" value="PKS_DH"/>
</dbReference>
<dbReference type="InterPro" id="IPR001227">
    <property type="entry name" value="Ac_transferase_dom_sf"/>
</dbReference>
<dbReference type="GO" id="GO:0004315">
    <property type="term" value="F:3-oxoacyl-[acyl-carrier-protein] synthase activity"/>
    <property type="evidence" value="ECO:0007669"/>
    <property type="project" value="InterPro"/>
</dbReference>
<dbReference type="GO" id="GO:0016491">
    <property type="term" value="F:oxidoreductase activity"/>
    <property type="evidence" value="ECO:0007669"/>
    <property type="project" value="InterPro"/>
</dbReference>
<dbReference type="CDD" id="cd05195">
    <property type="entry name" value="enoyl_red"/>
    <property type="match status" value="1"/>
</dbReference>
<dbReference type="SUPFAM" id="SSF52151">
    <property type="entry name" value="FabD/lysophospholipase-like"/>
    <property type="match status" value="1"/>
</dbReference>
<dbReference type="InterPro" id="IPR011032">
    <property type="entry name" value="GroES-like_sf"/>
</dbReference>
<dbReference type="Gene3D" id="1.10.1200.10">
    <property type="entry name" value="ACP-like"/>
    <property type="match status" value="1"/>
</dbReference>
<dbReference type="SMART" id="SM00822">
    <property type="entry name" value="PKS_KR"/>
    <property type="match status" value="1"/>
</dbReference>
<accession>A0AB39CN34</accession>
<dbReference type="InterPro" id="IPR020806">
    <property type="entry name" value="PKS_PP-bd"/>
</dbReference>
<name>A0AB39CN34_9BURK</name>
<feature type="active site" description="Proton donor; for dehydratase activity" evidence="7">
    <location>
        <position position="1117"/>
    </location>
</feature>
<evidence type="ECO:0000259" key="10">
    <source>
        <dbReference type="PROSITE" id="PS52019"/>
    </source>
</evidence>
<sequence length="2542" mass="273562">MPVQKSQKKALRKAGRAEACPAPGAIALVGMAFRFPGDCSDEAGFWSALMNGRDLVTEIPPDRWATAELRHARRAEPGRSITFSAGVLSRIDAFDAAFFGISPREAAWLDPQQRLLLELSWEAMENAGIPPSSLAGSDCAVYVGIAALDYGTRGLDDLASLSSNSMTGNTLSVAANRLSYLYDLHGPSLAVDTACSSSLVALHHACRAIRTGEASCALVGGVNLLLHPYPFVGFTKASMLSATGRCRPFDASGDGYVRAEGGAVLLLKPYEQALADGDDIQAVILASGVNADGSRKTGITIPSAPGQAELMRDVLSRSGLAAGDVDFIEAHGTGTVVGDPIEAEAIGQVYGQAHAGPLPIGSVKSNVGHLEAASGMAGLVKAVLALKNRALPGTLHLEKPNPRIDFQALNLEVPTARRAFPETGRPLIAGVNSFGFGGANAHVLLQGPAPAAVRPVAVEVASRRQNSQDVAAFGLPPLVLSARSAPALAALADAYAHQLTRQGPDAYEAIAQGAAFQRDRLDKALILQPESFADAVDRLRAFAQGDDPEAVLTEDRLPEPGGIAFVYSGNGAQWQGMGCRLLEESPRFAAVLGELDALLRPLAGFSVLDELRASAEASRLDDTTVAQPLLFALQVALTSLLREQGIEPTAVAGHSVGEIAAAWACGALSLDQAARVICARSQAQGLTRGHGRMAAVALSADALSALLADLDLSGRVAIAGYNSPANLTLSGDLESLLHLEQHLPPGVFFRLLDLDYAFHSPCMDAIREPVLRKLEGLEPRAPQSAVFVSTVTGDALADVRLDAHYWWRNIREPVRFQAAIRGLADQGCRVFLEIGPHAILQRYVTETLTALSIQGRVLGVLRRQDDGMRSIRDAIGRCLLLSGPALLQSRFQAVRPRVRLPNYPWQRERHWHPQTSESLLAIQRRREHPLLGWRLPDAEAAWENTLDTLVLPWLADHRVGGAIVFPGAAYAEMALAAGRAWRGGTPVVESLEILAPMVFDGDHARSLRLTIQPRDGGFMIQSRQRLSHDEWTPHAAGRLLESTGAWAGTDPAAPGEARRVIDHDTHYALAAGLGLDYGPMFRGLRSIRVEEDRLDATLDLPAQACSTDYVLHPGALDLCFQALIAFFQDAALSGQGMAMLPVRVGRLTVCRSGQAQRLRVRLRRRGQRSALADCELLDGEGGTLAVTEACRFRAAVLNPNAGKSASHWRIVPRLQVHPHDERRAAIPALSGLIASMSGGLPPPEARRRWFRETLPLTEILALSFAFEACRQLAQPLLAPDWSVLFDAPHASPLIRWLGERLRGEGLLVPEGTGWALARDADWPQAADVWQSLLRDHPAYLPQLTLMGHWGRQLPALLRGELDPLSLHDRLRHSAVAESRYQDDPTYLGVRLALEALLRSLAAALPAARRLRVLEWTAAPSELFKTLLDALPEEQVDYVLVVTDPELADRQAAECQDHPAVRVLRTDDDEQALRESLGAGRFDLILYRHSLHLFADPHTEADRARRHLADGGLLVIAERHPDWSAHLVEGLDPAWWVDTRADAGTAESGSMPAPVAPLWQPGAWCRLLAEAGLMHGTVWREPAAEDLAEGAYLVLAQCPDTDAPVDLPAEAGGDWLLLVDEASQAFGQALSESLAAQGSSVTLRDALSQAAEEGSVWTHCVSLIGWGDTTDQAAAPAIALLRRVQAWIRHETAPRLWIVTRGGAPGGDPAQGPDPSPAQAALWGFGRVLMNEAPALNCTLIDLGGGDAARLIRELRHPDGADEILWRGDHRQVLVMREARPGPAEPLHHADRFRLDFHVPGKLRNLVWIRDEARALDDQAVEVRTRATGLNFRDVMYLMGLLPDEAVENGFAGASLGLEFSGVVSRVGAGVCDLAPGDAVMGFGSSCFASHVVTRADAVARIPEGWSFEAAATVPTVFLTVYYALKQLADLRPGERVLIHGAAGGVGIAAIQLARHLGAEIFATAGTDEKRDFVRLLGADHVFDSRSLAFADQIRAATRGEGVDVVLNSLAGEAMRRSLDVLKPFGRFLELGKRDFFENTPLGLRPLRNNISYFGIDADQLMTGRPALAARLFAEIIALFEYGTLAPLPYRRFGADRVVDAFRVMQQARHIGKIVVALADARPRVESPMTDKSVASFLADETWMVTGGLSGFGLETARWLAARGVRHLVLLGRRGADTPGAAEAIHDLAALGAQAHARACDIRDAAAVQALIGEMRRTLPPLRGVVHAAAVFDDRLISRLDEDSMRDVLETKLSGAWNLHQATQADPIRHFVLYASITTAIGNPGQGNYVAANAGLESLAALRQRQGLPATCIAWGPIGDAGYLTRHEAVRDSLEQRLGRPPLTAARALDALGRLLAQDSPHAIVADFDWNVLSRLLPSADGARFSVLNRNRQDIAADTQDIRILIQGKDADTIIRIVQERVIGEVAQTLSIAPERIEAHKSLHDLGMDSLMAVELALGLEQRFGIQLPVMMLNDAPTVSGVTARIIERLTGDAEDDPGVASGSADLIASVVGRHESGLSADELRGLEDETRRLAETGTSLIR</sequence>
<dbReference type="PANTHER" id="PTHR43775">
    <property type="entry name" value="FATTY ACID SYNTHASE"/>
    <property type="match status" value="1"/>
</dbReference>
<comment type="function">
    <text evidence="6">Involved in production of the polyketide antibiotic thailandamide.</text>
</comment>
<dbReference type="InterPro" id="IPR036291">
    <property type="entry name" value="NAD(P)-bd_dom_sf"/>
</dbReference>
<dbReference type="SUPFAM" id="SSF47336">
    <property type="entry name" value="ACP-like"/>
    <property type="match status" value="1"/>
</dbReference>
<dbReference type="SMART" id="SM00823">
    <property type="entry name" value="PKS_PP"/>
    <property type="match status" value="1"/>
</dbReference>
<feature type="region of interest" description="C-terminal hotdog fold" evidence="7">
    <location>
        <begin position="1057"/>
        <end position="1201"/>
    </location>
</feature>
<dbReference type="SUPFAM" id="SSF55048">
    <property type="entry name" value="Probable ACP-binding domain of malonyl-CoA ACP transacylase"/>
    <property type="match status" value="1"/>
</dbReference>
<dbReference type="SUPFAM" id="SSF53335">
    <property type="entry name" value="S-adenosyl-L-methionine-dependent methyltransferases"/>
    <property type="match status" value="1"/>
</dbReference>
<dbReference type="Gene3D" id="3.40.50.150">
    <property type="entry name" value="Vaccinia Virus protein VP39"/>
    <property type="match status" value="1"/>
</dbReference>
<dbReference type="GO" id="GO:0004312">
    <property type="term" value="F:fatty acid synthase activity"/>
    <property type="evidence" value="ECO:0007669"/>
    <property type="project" value="TreeGrafter"/>
</dbReference>